<dbReference type="HAMAP" id="MF_00607">
    <property type="entry name" value="16SrRNA_methyltr_A"/>
    <property type="match status" value="1"/>
</dbReference>
<dbReference type="InterPro" id="IPR011530">
    <property type="entry name" value="rRNA_adenine_dimethylase"/>
</dbReference>
<dbReference type="EC" id="2.1.1.182" evidence="7"/>
<feature type="binding site" evidence="7 8">
    <location>
        <position position="20"/>
    </location>
    <ligand>
        <name>S-adenosyl-L-methionine</name>
        <dbReference type="ChEBI" id="CHEBI:59789"/>
    </ligand>
</feature>
<comment type="subcellular location">
    <subcellularLocation>
        <location evidence="7">Cytoplasm</location>
    </subcellularLocation>
</comment>
<evidence type="ECO:0000256" key="6">
    <source>
        <dbReference type="ARBA" id="ARBA00022884"/>
    </source>
</evidence>
<comment type="catalytic activity">
    <reaction evidence="7">
        <text>adenosine(1518)/adenosine(1519) in 16S rRNA + 4 S-adenosyl-L-methionine = N(6)-dimethyladenosine(1518)/N(6)-dimethyladenosine(1519) in 16S rRNA + 4 S-adenosyl-L-homocysteine + 4 H(+)</text>
        <dbReference type="Rhea" id="RHEA:19609"/>
        <dbReference type="Rhea" id="RHEA-COMP:10232"/>
        <dbReference type="Rhea" id="RHEA-COMP:10233"/>
        <dbReference type="ChEBI" id="CHEBI:15378"/>
        <dbReference type="ChEBI" id="CHEBI:57856"/>
        <dbReference type="ChEBI" id="CHEBI:59789"/>
        <dbReference type="ChEBI" id="CHEBI:74411"/>
        <dbReference type="ChEBI" id="CHEBI:74493"/>
        <dbReference type="EC" id="2.1.1.182"/>
    </reaction>
</comment>
<dbReference type="NCBIfam" id="TIGR00755">
    <property type="entry name" value="ksgA"/>
    <property type="match status" value="1"/>
</dbReference>
<keyword evidence="6 7" id="KW-0694">RNA-binding</keyword>
<dbReference type="InterPro" id="IPR029063">
    <property type="entry name" value="SAM-dependent_MTases_sf"/>
</dbReference>
<evidence type="ECO:0000256" key="1">
    <source>
        <dbReference type="ARBA" id="ARBA00022490"/>
    </source>
</evidence>
<dbReference type="AlphaFoldDB" id="A0A0X9VML5"/>
<dbReference type="InterPro" id="IPR020598">
    <property type="entry name" value="rRNA_Ade_methylase_Trfase_N"/>
</dbReference>
<dbReference type="PANTHER" id="PTHR11727:SF7">
    <property type="entry name" value="DIMETHYLADENOSINE TRANSFERASE-RELATED"/>
    <property type="match status" value="1"/>
</dbReference>
<keyword evidence="4 7" id="KW-0808">Transferase</keyword>
<dbReference type="Gene3D" id="1.10.8.100">
    <property type="entry name" value="Ribosomal RNA adenine dimethylase-like, domain 2"/>
    <property type="match status" value="1"/>
</dbReference>
<dbReference type="InterPro" id="IPR001737">
    <property type="entry name" value="KsgA/Erm"/>
</dbReference>
<evidence type="ECO:0000256" key="3">
    <source>
        <dbReference type="ARBA" id="ARBA00022603"/>
    </source>
</evidence>
<keyword evidence="2 7" id="KW-0698">rRNA processing</keyword>
<feature type="binding site" evidence="7 8">
    <location>
        <position position="66"/>
    </location>
    <ligand>
        <name>S-adenosyl-L-methionine</name>
        <dbReference type="ChEBI" id="CHEBI:59789"/>
    </ligand>
</feature>
<evidence type="ECO:0000256" key="2">
    <source>
        <dbReference type="ARBA" id="ARBA00022552"/>
    </source>
</evidence>
<evidence type="ECO:0000259" key="9">
    <source>
        <dbReference type="SMART" id="SM00650"/>
    </source>
</evidence>
<evidence type="ECO:0000256" key="7">
    <source>
        <dbReference type="HAMAP-Rule" id="MF_00607"/>
    </source>
</evidence>
<evidence type="ECO:0000256" key="5">
    <source>
        <dbReference type="ARBA" id="ARBA00022691"/>
    </source>
</evidence>
<feature type="binding site" evidence="7 8">
    <location>
        <position position="91"/>
    </location>
    <ligand>
        <name>S-adenosyl-L-methionine</name>
        <dbReference type="ChEBI" id="CHEBI:59789"/>
    </ligand>
</feature>
<feature type="binding site" evidence="7 8">
    <location>
        <position position="18"/>
    </location>
    <ligand>
        <name>S-adenosyl-L-methionine</name>
        <dbReference type="ChEBI" id="CHEBI:59789"/>
    </ligand>
</feature>
<evidence type="ECO:0000313" key="10">
    <source>
        <dbReference type="EMBL" id="AMA64971.1"/>
    </source>
</evidence>
<keyword evidence="1 7" id="KW-0963">Cytoplasm</keyword>
<protein>
    <recommendedName>
        <fullName evidence="7">Ribosomal RNA small subunit methyltransferase A</fullName>
        <ecNumber evidence="7">2.1.1.182</ecNumber>
    </recommendedName>
    <alternativeName>
        <fullName evidence="7">16S rRNA (adenine(1518)-N(6)/adenine(1519)-N(6))-dimethyltransferase</fullName>
    </alternativeName>
    <alternativeName>
        <fullName evidence="7">16S rRNA dimethyladenosine transferase</fullName>
    </alternativeName>
    <alternativeName>
        <fullName evidence="7">16S rRNA dimethylase</fullName>
    </alternativeName>
    <alternativeName>
        <fullName evidence="7">S-adenosylmethionine-6-N', N'-adenosyl(rRNA) dimethyltransferase</fullName>
    </alternativeName>
</protein>
<dbReference type="Pfam" id="PF00398">
    <property type="entry name" value="RrnaAD"/>
    <property type="match status" value="1"/>
</dbReference>
<organism evidence="10 11">
    <name type="scientific">Candidatus Arsenophonus lipoptenae</name>
    <dbReference type="NCBI Taxonomy" id="634113"/>
    <lineage>
        <taxon>Bacteria</taxon>
        <taxon>Pseudomonadati</taxon>
        <taxon>Pseudomonadota</taxon>
        <taxon>Gammaproteobacteria</taxon>
        <taxon>Enterobacterales</taxon>
        <taxon>Morganellaceae</taxon>
        <taxon>Arsenophonus</taxon>
    </lineage>
</organism>
<dbReference type="SUPFAM" id="SSF53335">
    <property type="entry name" value="S-adenosyl-L-methionine-dependent methyltransferases"/>
    <property type="match status" value="1"/>
</dbReference>
<evidence type="ECO:0000256" key="8">
    <source>
        <dbReference type="PROSITE-ProRule" id="PRU01026"/>
    </source>
</evidence>
<accession>A0A0X9VML5</accession>
<dbReference type="InterPro" id="IPR023165">
    <property type="entry name" value="rRNA_Ade_diMease-like_C"/>
</dbReference>
<feature type="binding site" evidence="7 8">
    <location>
        <position position="113"/>
    </location>
    <ligand>
        <name>S-adenosyl-L-methionine</name>
        <dbReference type="ChEBI" id="CHEBI:59789"/>
    </ligand>
</feature>
<sequence length="272" mass="31365">MNNQMYLGYVARKCFGQHFLTDQLIINDIVNFFNPKVNQSIVEIGPGFGALTVPVSNRIDHMTIIELDRNLAIYLSLHPMLLGKITVIQKDAMTFDFSKILKKNNKLIRIFGNLPYNISIPLIFHIFAYSDIIFDMNFMLQKEVVNRLIAKPNTKTYGRLSVMAQYYCKIIPILNIPPSAFTPVPKVESTVVRFIPHELNPYSICDVKLLRLITTRAFNQRRKTIRNSLGSLFKIEDFKQLDINLNNRAENISIENYCKLACKLSKIINGFR</sequence>
<keyword evidence="3 7" id="KW-0489">Methyltransferase</keyword>
<reference evidence="10 11" key="1">
    <citation type="submission" date="2016-01" db="EMBL/GenBank/DDBJ databases">
        <title>Genome sequence of Ca. Arsenophonus lipopteni, the exclusive symbiont of a blood sucking fly Lipoptena cervi (Diptera: Hippoboscidae).</title>
        <authorList>
            <person name="Novakova E."/>
            <person name="Hypsa V."/>
            <person name="Nguyen P."/>
            <person name="Husnik F."/>
            <person name="Darby A.C."/>
        </authorList>
    </citation>
    <scope>NUCLEOTIDE SEQUENCE [LARGE SCALE GENOMIC DNA]</scope>
    <source>
        <strain evidence="10 11">CB</strain>
    </source>
</reference>
<keyword evidence="11" id="KW-1185">Reference proteome</keyword>
<dbReference type="PATRIC" id="fig|634113.3.peg.383"/>
<name>A0A0X9VML5_9GAMM</name>
<dbReference type="Proteomes" id="UP000069926">
    <property type="component" value="Chromosome"/>
</dbReference>
<feature type="binding site" evidence="7 8">
    <location>
        <position position="45"/>
    </location>
    <ligand>
        <name>S-adenosyl-L-methionine</name>
        <dbReference type="ChEBI" id="CHEBI:59789"/>
    </ligand>
</feature>
<dbReference type="OrthoDB" id="9814755at2"/>
<dbReference type="RefSeq" id="WP_066283503.1">
    <property type="nucleotide sequence ID" value="NZ_CP013920.1"/>
</dbReference>
<dbReference type="STRING" id="634113.AUT07_00398"/>
<dbReference type="GO" id="GO:0003723">
    <property type="term" value="F:RNA binding"/>
    <property type="evidence" value="ECO:0007669"/>
    <property type="project" value="UniProtKB-UniRule"/>
</dbReference>
<dbReference type="Gene3D" id="3.40.50.150">
    <property type="entry name" value="Vaccinia Virus protein VP39"/>
    <property type="match status" value="1"/>
</dbReference>
<dbReference type="PANTHER" id="PTHR11727">
    <property type="entry name" value="DIMETHYLADENOSINE TRANSFERASE"/>
    <property type="match status" value="1"/>
</dbReference>
<evidence type="ECO:0000256" key="4">
    <source>
        <dbReference type="ARBA" id="ARBA00022679"/>
    </source>
</evidence>
<dbReference type="SMART" id="SM00650">
    <property type="entry name" value="rADc"/>
    <property type="match status" value="1"/>
</dbReference>
<comment type="similarity">
    <text evidence="7">Belongs to the class I-like SAM-binding methyltransferase superfamily. rRNA adenine N(6)-methyltransferase family. RsmA subfamily.</text>
</comment>
<dbReference type="GO" id="GO:0005829">
    <property type="term" value="C:cytosol"/>
    <property type="evidence" value="ECO:0007669"/>
    <property type="project" value="TreeGrafter"/>
</dbReference>
<gene>
    <name evidence="7 10" type="primary">rsmA</name>
    <name evidence="7" type="synonym">ksgA</name>
    <name evidence="10" type="ORF">AUT07_00398</name>
</gene>
<proteinExistence type="inferred from homology"/>
<comment type="function">
    <text evidence="7">Specifically dimethylates two adjacent adenosines (A1518 and A1519) in the loop of a conserved hairpin near the 3'-end of 16S rRNA in the 30S particle. May play a critical role in biogenesis of 30S subunits.</text>
</comment>
<dbReference type="FunFam" id="1.10.8.100:FF:000001">
    <property type="entry name" value="Ribosomal RNA small subunit methyltransferase A"/>
    <property type="match status" value="1"/>
</dbReference>
<dbReference type="PROSITE" id="PS51689">
    <property type="entry name" value="SAM_RNA_A_N6_MT"/>
    <property type="match status" value="1"/>
</dbReference>
<feature type="domain" description="Ribosomal RNA adenine methylase transferase N-terminal" evidence="9">
    <location>
        <begin position="25"/>
        <end position="198"/>
    </location>
</feature>
<dbReference type="GO" id="GO:0052908">
    <property type="term" value="F:16S rRNA (adenine(1518)-N(6)/adenine(1519)-N(6))-dimethyltransferase activity"/>
    <property type="evidence" value="ECO:0007669"/>
    <property type="project" value="UniProtKB-EC"/>
</dbReference>
<keyword evidence="5 7" id="KW-0949">S-adenosyl-L-methionine</keyword>
<evidence type="ECO:0000313" key="11">
    <source>
        <dbReference type="Proteomes" id="UP000069926"/>
    </source>
</evidence>
<dbReference type="KEGG" id="asy:AUT07_00398"/>
<dbReference type="EMBL" id="CP013920">
    <property type="protein sequence ID" value="AMA64971.1"/>
    <property type="molecule type" value="Genomic_DNA"/>
</dbReference>